<organism evidence="2 3">
    <name type="scientific">Bacillus pumilus</name>
    <name type="common">Bacillus mesentericus</name>
    <dbReference type="NCBI Taxonomy" id="1408"/>
    <lineage>
        <taxon>Bacteria</taxon>
        <taxon>Bacillati</taxon>
        <taxon>Bacillota</taxon>
        <taxon>Bacilli</taxon>
        <taxon>Bacillales</taxon>
        <taxon>Bacillaceae</taxon>
        <taxon>Bacillus</taxon>
    </lineage>
</organism>
<proteinExistence type="predicted"/>
<comment type="caution">
    <text evidence="2">The sequence shown here is derived from an EMBL/GenBank/DDBJ whole genome shotgun (WGS) entry which is preliminary data.</text>
</comment>
<name>A0A2A5J146_BACPU</name>
<protein>
    <recommendedName>
        <fullName evidence="4">DUF5316 domain-containing protein</fullName>
    </recommendedName>
</protein>
<sequence>MRKKHAFFAGLCSMIVICSAAIILQHHEWIGWVSGMISIIGIAVSGFLMGAWTSGEETRAAYHSETREHRMWRLDTAFLFMIFALPHMAASVLYVFM</sequence>
<dbReference type="InterPro" id="IPR035167">
    <property type="entry name" value="DUF5316"/>
</dbReference>
<dbReference type="Proteomes" id="UP000228754">
    <property type="component" value="Unassembled WGS sequence"/>
</dbReference>
<dbReference type="OrthoDB" id="2883105at2"/>
<evidence type="ECO:0000256" key="1">
    <source>
        <dbReference type="SAM" id="Phobius"/>
    </source>
</evidence>
<evidence type="ECO:0000313" key="2">
    <source>
        <dbReference type="EMBL" id="PCK23086.1"/>
    </source>
</evidence>
<keyword evidence="1" id="KW-0812">Transmembrane</keyword>
<feature type="transmembrane region" description="Helical" evidence="1">
    <location>
        <begin position="30"/>
        <end position="53"/>
    </location>
</feature>
<keyword evidence="1" id="KW-0472">Membrane</keyword>
<dbReference type="Pfam" id="PF17247">
    <property type="entry name" value="DUF5316"/>
    <property type="match status" value="1"/>
</dbReference>
<keyword evidence="1" id="KW-1133">Transmembrane helix</keyword>
<dbReference type="EMBL" id="NKHG01000013">
    <property type="protein sequence ID" value="PCK23086.1"/>
    <property type="molecule type" value="Genomic_DNA"/>
</dbReference>
<evidence type="ECO:0000313" key="3">
    <source>
        <dbReference type="Proteomes" id="UP000228754"/>
    </source>
</evidence>
<dbReference type="AlphaFoldDB" id="A0A2A5J146"/>
<gene>
    <name evidence="2" type="ORF">CEY02_02095</name>
</gene>
<reference evidence="2 3" key="1">
    <citation type="submission" date="2017-06" db="EMBL/GenBank/DDBJ databases">
        <title>Draft Genome Sequence of Bacillus sp Strain 36R Isolated from saline sediment at Atanasia, Sonora, Mexico.</title>
        <authorList>
            <person name="Sanchez Diaz R."/>
            <person name="Quiroz Macias M.E."/>
            <person name="Ibarra Gamez J.C."/>
            <person name="Enciso Ibarra J."/>
            <person name="Gomez Gil B."/>
            <person name="Galaviz Silva L."/>
        </authorList>
    </citation>
    <scope>NUCLEOTIDE SEQUENCE [LARGE SCALE GENOMIC DNA]</scope>
    <source>
        <strain evidence="2 3">36R_ATNSAL</strain>
    </source>
</reference>
<feature type="transmembrane region" description="Helical" evidence="1">
    <location>
        <begin position="74"/>
        <end position="96"/>
    </location>
</feature>
<evidence type="ECO:0008006" key="4">
    <source>
        <dbReference type="Google" id="ProtNLM"/>
    </source>
</evidence>
<accession>A0A2A5J146</accession>